<evidence type="ECO:0000256" key="5">
    <source>
        <dbReference type="ARBA" id="ARBA00047942"/>
    </source>
</evidence>
<organism evidence="9 10">
    <name type="scientific">Dysgonomonas alginatilytica</name>
    <dbReference type="NCBI Taxonomy" id="1605892"/>
    <lineage>
        <taxon>Bacteria</taxon>
        <taxon>Pseudomonadati</taxon>
        <taxon>Bacteroidota</taxon>
        <taxon>Bacteroidia</taxon>
        <taxon>Bacteroidales</taxon>
        <taxon>Dysgonomonadaceae</taxon>
        <taxon>Dysgonomonas</taxon>
    </lineage>
</organism>
<dbReference type="InterPro" id="IPR011639">
    <property type="entry name" value="MethylTrfase_TaqI-like_dom"/>
</dbReference>
<protein>
    <recommendedName>
        <fullName evidence="1">site-specific DNA-methyltransferase (adenine-specific)</fullName>
        <ecNumber evidence="1">2.1.1.72</ecNumber>
    </recommendedName>
</protein>
<dbReference type="PRINTS" id="PR00507">
    <property type="entry name" value="N12N6MTFRASE"/>
</dbReference>
<dbReference type="EMBL" id="QICL01000011">
    <property type="protein sequence ID" value="PXV64045.1"/>
    <property type="molecule type" value="Genomic_DNA"/>
</dbReference>
<dbReference type="RefSeq" id="WP_245904069.1">
    <property type="nucleotide sequence ID" value="NZ_QICL01000011.1"/>
</dbReference>
<dbReference type="SUPFAM" id="SSF53335">
    <property type="entry name" value="S-adenosyl-L-methionine-dependent methyltransferases"/>
    <property type="match status" value="1"/>
</dbReference>
<evidence type="ECO:0000259" key="6">
    <source>
        <dbReference type="Pfam" id="PF07669"/>
    </source>
</evidence>
<dbReference type="GO" id="GO:0032259">
    <property type="term" value="P:methylation"/>
    <property type="evidence" value="ECO:0007669"/>
    <property type="project" value="UniProtKB-KW"/>
</dbReference>
<reference evidence="9 10" key="1">
    <citation type="submission" date="2018-03" db="EMBL/GenBank/DDBJ databases">
        <title>Genomic Encyclopedia of Archaeal and Bacterial Type Strains, Phase II (KMG-II): from individual species to whole genera.</title>
        <authorList>
            <person name="Goeker M."/>
        </authorList>
    </citation>
    <scope>NUCLEOTIDE SEQUENCE [LARGE SCALE GENOMIC DNA]</scope>
    <source>
        <strain evidence="9 10">DSM 100214</strain>
    </source>
</reference>
<dbReference type="Proteomes" id="UP000247973">
    <property type="component" value="Unassembled WGS sequence"/>
</dbReference>
<dbReference type="GO" id="GO:0009007">
    <property type="term" value="F:site-specific DNA-methyltransferase (adenine-specific) activity"/>
    <property type="evidence" value="ECO:0007669"/>
    <property type="project" value="UniProtKB-EC"/>
</dbReference>
<feature type="non-terminal residue" evidence="9">
    <location>
        <position position="1066"/>
    </location>
</feature>
<feature type="domain" description="Type II methyltransferase M.TaqI-like" evidence="6">
    <location>
        <begin position="631"/>
        <end position="920"/>
    </location>
</feature>
<proteinExistence type="predicted"/>
<dbReference type="InterPro" id="IPR056716">
    <property type="entry name" value="DUF7814"/>
</dbReference>
<dbReference type="PANTHER" id="PTHR33841:SF1">
    <property type="entry name" value="DNA METHYLTRANSFERASE A"/>
    <property type="match status" value="1"/>
</dbReference>
<dbReference type="GO" id="GO:0006304">
    <property type="term" value="P:DNA modification"/>
    <property type="evidence" value="ECO:0007669"/>
    <property type="project" value="InterPro"/>
</dbReference>
<feature type="domain" description="DUF7149" evidence="7">
    <location>
        <begin position="7"/>
        <end position="243"/>
    </location>
</feature>
<dbReference type="PANTHER" id="PTHR33841">
    <property type="entry name" value="DNA METHYLTRANSFERASE YEEA-RELATED"/>
    <property type="match status" value="1"/>
</dbReference>
<dbReference type="PROSITE" id="PS00092">
    <property type="entry name" value="N6_MTASE"/>
    <property type="match status" value="1"/>
</dbReference>
<dbReference type="InterPro" id="IPR002052">
    <property type="entry name" value="DNA_methylase_N6_adenine_CS"/>
</dbReference>
<dbReference type="EC" id="2.1.1.72" evidence="1"/>
<keyword evidence="3" id="KW-0808">Transferase</keyword>
<keyword evidence="10" id="KW-1185">Reference proteome</keyword>
<evidence type="ECO:0000256" key="2">
    <source>
        <dbReference type="ARBA" id="ARBA00022603"/>
    </source>
</evidence>
<dbReference type="AlphaFoldDB" id="A0A2V3PNI4"/>
<keyword evidence="2 9" id="KW-0489">Methyltransferase</keyword>
<evidence type="ECO:0000259" key="8">
    <source>
        <dbReference type="Pfam" id="PF25120"/>
    </source>
</evidence>
<dbReference type="Pfam" id="PF25120">
    <property type="entry name" value="DUF7814"/>
    <property type="match status" value="1"/>
</dbReference>
<evidence type="ECO:0000256" key="3">
    <source>
        <dbReference type="ARBA" id="ARBA00022679"/>
    </source>
</evidence>
<evidence type="ECO:0000256" key="1">
    <source>
        <dbReference type="ARBA" id="ARBA00011900"/>
    </source>
</evidence>
<dbReference type="InterPro" id="IPR029063">
    <property type="entry name" value="SAM-dependent_MTases_sf"/>
</dbReference>
<dbReference type="Pfam" id="PF07669">
    <property type="entry name" value="Eco57I"/>
    <property type="match status" value="1"/>
</dbReference>
<evidence type="ECO:0000259" key="7">
    <source>
        <dbReference type="Pfam" id="PF23653"/>
    </source>
</evidence>
<evidence type="ECO:0000256" key="4">
    <source>
        <dbReference type="ARBA" id="ARBA00022691"/>
    </source>
</evidence>
<evidence type="ECO:0000313" key="9">
    <source>
        <dbReference type="EMBL" id="PXV64045.1"/>
    </source>
</evidence>
<comment type="catalytic activity">
    <reaction evidence="5">
        <text>a 2'-deoxyadenosine in DNA + S-adenosyl-L-methionine = an N(6)-methyl-2'-deoxyadenosine in DNA + S-adenosyl-L-homocysteine + H(+)</text>
        <dbReference type="Rhea" id="RHEA:15197"/>
        <dbReference type="Rhea" id="RHEA-COMP:12418"/>
        <dbReference type="Rhea" id="RHEA-COMP:12419"/>
        <dbReference type="ChEBI" id="CHEBI:15378"/>
        <dbReference type="ChEBI" id="CHEBI:57856"/>
        <dbReference type="ChEBI" id="CHEBI:59789"/>
        <dbReference type="ChEBI" id="CHEBI:90615"/>
        <dbReference type="ChEBI" id="CHEBI:90616"/>
        <dbReference type="EC" id="2.1.1.72"/>
    </reaction>
</comment>
<dbReference type="GO" id="GO:0003676">
    <property type="term" value="F:nucleic acid binding"/>
    <property type="evidence" value="ECO:0007669"/>
    <property type="project" value="InterPro"/>
</dbReference>
<feature type="domain" description="DUF7814" evidence="8">
    <location>
        <begin position="245"/>
        <end position="471"/>
    </location>
</feature>
<sequence>MQTIIKTPKQALNPAFFKQKPDREEIELFKKEFISLLDKINDSESEEFHKNLITDFLNSVYYKNNHYINTKGYNDLVIHNGKDAKSPVGVLIEVKKPTNKGEMISKNNLNAKSFQELVLYYLRERKTAKNFELRYLVITNINEWFVFDAQDFEKLFYQDKALLKKFEQFQDGTLSGTSTDFFYKEIAAPAIDKLQTEIPYTYFDIRDYNKILRNADREDDKKLIALYKFLSPIHLLKLPFANDYNQLNKEFYGELLHILGLEEIKEGTQKFIVRKPKGKRDNGSIIENAINELDSMDKLSRLPNISQYGNTNEERLFNVALDLSITWINRVLFLKLLESQIIKYHSNDKGYSFLTIDKIEGYDDLNSLFFQILARKEEERREGYLKEKFAHVPYLNSSLFEQTELEAYTIAISNLRDKARISIYSKSVLKGKNNTKEIELNPLEYLLRFLDAYDFSSEGSEDIQEENKPLISASVLGLIFEKINGYKDGSFFTPSFITMFMCRDTITRTVIQKFNEAKGWECTTINDLYNKISDLSEANQIFNSIKICDMAVGSGHYLVSSLNEMIALKSELGILIDKNGKRLRDYKITVENDELIISDNEFGIFKYIPYNHESQRVQEILFHEKQTIIEKCLFGVDINPNSVKICQLRLWIELLKHTYYKVGTNELETLPNIDINIKCGNSLVHRFSLDEDLKPALRAIGYTVAEYKEAIAKYHDAHDKAEKHELNRLITKIKSGLKTEIGRNDKTSRTLLKWQKELSDLTAPNLFELNSKEKKVIQKKTNETQKMVDKYKSIINEIKNNKIYQNALEWRLEFPEVLDDEGNYIGFDAIIGNPPYIQLQSMGEITDVYKQMGYETFERTGDIYCLFYELGNDLLRPNHFLSFITSNKWMRAGYGQSMRQYFVEQTNPILLIDFTGIKVFDEATVDVNIMTFQKGANLHKTETCQIKKDFSSGITKLSDYLMQNAISSSFGGENSIASFVILSEIERCIKDKIERVGIPLKDWDINIYRGILTGYNEAFIIDGKTKDELIEKSPKNAEIIRPILRGRDIKRYGYEFADLWLICTFP</sequence>
<gene>
    <name evidence="9" type="ORF">CLV62_1111</name>
</gene>
<dbReference type="InterPro" id="IPR055573">
    <property type="entry name" value="DUF7149"/>
</dbReference>
<dbReference type="Pfam" id="PF23653">
    <property type="entry name" value="DUF7149"/>
    <property type="match status" value="1"/>
</dbReference>
<dbReference type="InterPro" id="IPR050953">
    <property type="entry name" value="N4_N6_ade-DNA_methylase"/>
</dbReference>
<name>A0A2V3PNI4_9BACT</name>
<accession>A0A2V3PNI4</accession>
<keyword evidence="4" id="KW-0949">S-adenosyl-L-methionine</keyword>
<comment type="caution">
    <text evidence="9">The sequence shown here is derived from an EMBL/GenBank/DDBJ whole genome shotgun (WGS) entry which is preliminary data.</text>
</comment>
<evidence type="ECO:0000313" key="10">
    <source>
        <dbReference type="Proteomes" id="UP000247973"/>
    </source>
</evidence>
<dbReference type="Gene3D" id="3.40.50.150">
    <property type="entry name" value="Vaccinia Virus protein VP39"/>
    <property type="match status" value="1"/>
</dbReference>